<name>A0A0D1YCV5_9PEZI</name>
<evidence type="ECO:0000313" key="1">
    <source>
        <dbReference type="EMBL" id="KIV98491.1"/>
    </source>
</evidence>
<dbReference type="InParanoid" id="A0A0D1YCV5"/>
<dbReference type="AlphaFoldDB" id="A0A0D1YCV5"/>
<reference evidence="1 2" key="1">
    <citation type="submission" date="2015-01" db="EMBL/GenBank/DDBJ databases">
        <title>The Genome Sequence of Ochroconis gallopava CBS43764.</title>
        <authorList>
            <consortium name="The Broad Institute Genomics Platform"/>
            <person name="Cuomo C."/>
            <person name="de Hoog S."/>
            <person name="Gorbushina A."/>
            <person name="Stielow B."/>
            <person name="Teixiera M."/>
            <person name="Abouelleil A."/>
            <person name="Chapman S.B."/>
            <person name="Priest M."/>
            <person name="Young S.K."/>
            <person name="Wortman J."/>
            <person name="Nusbaum C."/>
            <person name="Birren B."/>
        </authorList>
    </citation>
    <scope>NUCLEOTIDE SEQUENCE [LARGE SCALE GENOMIC DNA]</scope>
    <source>
        <strain evidence="1 2">CBS 43764</strain>
    </source>
</reference>
<evidence type="ECO:0000313" key="2">
    <source>
        <dbReference type="Proteomes" id="UP000053259"/>
    </source>
</evidence>
<sequence>MSLCEEISNAVDTCQRVWMVNTEHLLTGRQRLPVHRSIPPQRTCVDSLVLRRSCSCSSASKHPHFPYFSLSQQKRLPMHRCCLRVLAQRRLATPDPLKKRRSCRLIHRYH</sequence>
<keyword evidence="2" id="KW-1185">Reference proteome</keyword>
<gene>
    <name evidence="1" type="ORF">PV09_09695</name>
</gene>
<dbReference type="HOGENOM" id="CLU_2172990_0_0_1"/>
<dbReference type="RefSeq" id="XP_016208361.1">
    <property type="nucleotide sequence ID" value="XM_016363804.1"/>
</dbReference>
<dbReference type="VEuPathDB" id="FungiDB:PV09_09695"/>
<protein>
    <submittedName>
        <fullName evidence="1">Uncharacterized protein</fullName>
    </submittedName>
</protein>
<dbReference type="Proteomes" id="UP000053259">
    <property type="component" value="Unassembled WGS sequence"/>
</dbReference>
<dbReference type="GeneID" id="27317668"/>
<dbReference type="EMBL" id="KN847658">
    <property type="protein sequence ID" value="KIV98491.1"/>
    <property type="molecule type" value="Genomic_DNA"/>
</dbReference>
<accession>A0A0D1YCV5</accession>
<proteinExistence type="predicted"/>
<organism evidence="1 2">
    <name type="scientific">Verruconis gallopava</name>
    <dbReference type="NCBI Taxonomy" id="253628"/>
    <lineage>
        <taxon>Eukaryota</taxon>
        <taxon>Fungi</taxon>
        <taxon>Dikarya</taxon>
        <taxon>Ascomycota</taxon>
        <taxon>Pezizomycotina</taxon>
        <taxon>Dothideomycetes</taxon>
        <taxon>Pleosporomycetidae</taxon>
        <taxon>Venturiales</taxon>
        <taxon>Sympoventuriaceae</taxon>
        <taxon>Verruconis</taxon>
    </lineage>
</organism>